<gene>
    <name evidence="1" type="ORF">QWF21_09530</name>
</gene>
<sequence length="230" mass="26454">MHSSSLLAIIALPLLCWQLLVLSQQGLASAHHFKNRYYLQQWQQSDVSAESYQDALRSAQLAMQKSPAHPHYVLSLAKTLEWGLFAGLETSPEPSLAFLYEHAIALRPGWPNAYADYAWSKAYLEGDLASSMQLLRQARKFGPYADEVLEKHASIGLDHWQYLGVDDKFYLLDVFAVMSQSHWRIYRVLQQQVEGHAQQRLICRYLLNQPLSPDHATRLERQLCRRFAGR</sequence>
<dbReference type="Proteomes" id="UP001339167">
    <property type="component" value="Unassembled WGS sequence"/>
</dbReference>
<dbReference type="EMBL" id="JAUGZK010000006">
    <property type="protein sequence ID" value="MEE2024489.1"/>
    <property type="molecule type" value="Genomic_DNA"/>
</dbReference>
<dbReference type="InterPro" id="IPR011990">
    <property type="entry name" value="TPR-like_helical_dom_sf"/>
</dbReference>
<comment type="caution">
    <text evidence="1">The sequence shown here is derived from an EMBL/GenBank/DDBJ whole genome shotgun (WGS) entry which is preliminary data.</text>
</comment>
<name>A0ABU7JFN5_9GAMM</name>
<evidence type="ECO:0000313" key="1">
    <source>
        <dbReference type="EMBL" id="MEE2024489.1"/>
    </source>
</evidence>
<protein>
    <submittedName>
        <fullName evidence="1">Uncharacterized protein</fullName>
    </submittedName>
</protein>
<accession>A0ABU7JFN5</accession>
<organism evidence="1 2">
    <name type="scientific">Alkalimonas mucilaginosa</name>
    <dbReference type="NCBI Taxonomy" id="3057676"/>
    <lineage>
        <taxon>Bacteria</taxon>
        <taxon>Pseudomonadati</taxon>
        <taxon>Pseudomonadota</taxon>
        <taxon>Gammaproteobacteria</taxon>
        <taxon>Alkalimonas</taxon>
    </lineage>
</organism>
<keyword evidence="2" id="KW-1185">Reference proteome</keyword>
<evidence type="ECO:0000313" key="2">
    <source>
        <dbReference type="Proteomes" id="UP001339167"/>
    </source>
</evidence>
<dbReference type="Gene3D" id="1.25.40.10">
    <property type="entry name" value="Tetratricopeptide repeat domain"/>
    <property type="match status" value="1"/>
</dbReference>
<reference evidence="1 2" key="1">
    <citation type="submission" date="2023-06" db="EMBL/GenBank/DDBJ databases">
        <title>Alkalimonas sp., MEB004 an alkaliphilic bacterium isolated from Lonar Lake, India.</title>
        <authorList>
            <person name="Joshi A."/>
            <person name="Thite S."/>
        </authorList>
    </citation>
    <scope>NUCLEOTIDE SEQUENCE [LARGE SCALE GENOMIC DNA]</scope>
    <source>
        <strain evidence="1 2">MEB004</strain>
    </source>
</reference>
<dbReference type="RefSeq" id="WP_330087820.1">
    <property type="nucleotide sequence ID" value="NZ_JAUGZK010000006.1"/>
</dbReference>
<proteinExistence type="predicted"/>